<dbReference type="EMBL" id="JAAVMB010000001">
    <property type="protein sequence ID" value="NKC66565.1"/>
    <property type="molecule type" value="Genomic_DNA"/>
</dbReference>
<evidence type="ECO:0000256" key="2">
    <source>
        <dbReference type="PROSITE-ProRule" id="PRU00335"/>
    </source>
</evidence>
<reference evidence="4 5" key="1">
    <citation type="submission" date="2020-03" db="EMBL/GenBank/DDBJ databases">
        <title>Bacterial samples isolated from urine from healthy bovine heifers (Gyr breed).</title>
        <authorList>
            <person name="Giannattasio-Ferraz S."/>
            <person name="Maskeri L."/>
            <person name="Penido A."/>
            <person name="Barbosa-Stancioli E.F."/>
            <person name="Putonti C."/>
        </authorList>
    </citation>
    <scope>NUCLEOTIDE SEQUENCE [LARGE SCALE GENOMIC DNA]</scope>
    <source>
        <strain evidence="4 5">UFMG-H7</strain>
    </source>
</reference>
<comment type="caution">
    <text evidence="4">The sequence shown here is derived from an EMBL/GenBank/DDBJ whole genome shotgun (WGS) entry which is preliminary data.</text>
</comment>
<protein>
    <submittedName>
        <fullName evidence="4">TetR/AcrR family transcriptional regulator</fullName>
    </submittedName>
</protein>
<proteinExistence type="predicted"/>
<dbReference type="Proteomes" id="UP000521358">
    <property type="component" value="Unassembled WGS sequence"/>
</dbReference>
<gene>
    <name evidence="4" type="ORF">HED35_00545</name>
</gene>
<name>A0A7X6I1Y0_9ENTE</name>
<accession>A0A7X6I1Y0</accession>
<dbReference type="PANTHER" id="PTHR43479:SF11">
    <property type="entry name" value="ACREF_ENVCD OPERON REPRESSOR-RELATED"/>
    <property type="match status" value="1"/>
</dbReference>
<dbReference type="SUPFAM" id="SSF46689">
    <property type="entry name" value="Homeodomain-like"/>
    <property type="match status" value="1"/>
</dbReference>
<evidence type="ECO:0000313" key="5">
    <source>
        <dbReference type="Proteomes" id="UP000521358"/>
    </source>
</evidence>
<dbReference type="AlphaFoldDB" id="A0A7X6I1Y0"/>
<evidence type="ECO:0000259" key="3">
    <source>
        <dbReference type="PROSITE" id="PS50977"/>
    </source>
</evidence>
<dbReference type="InterPro" id="IPR001647">
    <property type="entry name" value="HTH_TetR"/>
</dbReference>
<dbReference type="InterPro" id="IPR050624">
    <property type="entry name" value="HTH-type_Tx_Regulator"/>
</dbReference>
<keyword evidence="1 2" id="KW-0238">DNA-binding</keyword>
<dbReference type="PROSITE" id="PS50977">
    <property type="entry name" value="HTH_TETR_2"/>
    <property type="match status" value="1"/>
</dbReference>
<feature type="domain" description="HTH tetR-type" evidence="3">
    <location>
        <begin position="7"/>
        <end position="67"/>
    </location>
</feature>
<dbReference type="InterPro" id="IPR009057">
    <property type="entry name" value="Homeodomain-like_sf"/>
</dbReference>
<dbReference type="Pfam" id="PF00440">
    <property type="entry name" value="TetR_N"/>
    <property type="match status" value="1"/>
</dbReference>
<dbReference type="GO" id="GO:0003677">
    <property type="term" value="F:DNA binding"/>
    <property type="evidence" value="ECO:0007669"/>
    <property type="project" value="UniProtKB-UniRule"/>
</dbReference>
<sequence length="202" mass="24168">MMQLKKRELQMTIQKTALEMFYKEGYLKTKMSDIAKEMDMSVGNIYTYFKNKEELFYTVVPEETIFYFEEVILTTIKTYNDVLVNQKESEEFFELIEKQMALITGNYREVVIMLDKNEGTIYEGMKERLITEMTEDRVLKGKTYTRFQKMSDQDLRLFYKIIGHGFLDMILMALKEENLSDEEKYRLCMSLITYQLKKSETS</sequence>
<dbReference type="Gene3D" id="1.10.357.10">
    <property type="entry name" value="Tetracycline Repressor, domain 2"/>
    <property type="match status" value="1"/>
</dbReference>
<organism evidence="4 5">
    <name type="scientific">Vagococcus fluvialis</name>
    <dbReference type="NCBI Taxonomy" id="2738"/>
    <lineage>
        <taxon>Bacteria</taxon>
        <taxon>Bacillati</taxon>
        <taxon>Bacillota</taxon>
        <taxon>Bacilli</taxon>
        <taxon>Lactobacillales</taxon>
        <taxon>Enterococcaceae</taxon>
        <taxon>Vagococcus</taxon>
    </lineage>
</organism>
<evidence type="ECO:0000256" key="1">
    <source>
        <dbReference type="ARBA" id="ARBA00023125"/>
    </source>
</evidence>
<dbReference type="PRINTS" id="PR00455">
    <property type="entry name" value="HTHTETR"/>
</dbReference>
<dbReference type="PANTHER" id="PTHR43479">
    <property type="entry name" value="ACREF/ENVCD OPERON REPRESSOR-RELATED"/>
    <property type="match status" value="1"/>
</dbReference>
<feature type="DNA-binding region" description="H-T-H motif" evidence="2">
    <location>
        <begin position="30"/>
        <end position="49"/>
    </location>
</feature>
<evidence type="ECO:0000313" key="4">
    <source>
        <dbReference type="EMBL" id="NKC66565.1"/>
    </source>
</evidence>